<keyword evidence="5" id="KW-0067">ATP-binding</keyword>
<dbReference type="SUPFAM" id="SSF53067">
    <property type="entry name" value="Actin-like ATPase domain"/>
    <property type="match status" value="1"/>
</dbReference>
<evidence type="ECO:0000313" key="7">
    <source>
        <dbReference type="EMBL" id="JAQ17309.1"/>
    </source>
</evidence>
<evidence type="ECO:0000256" key="5">
    <source>
        <dbReference type="RuleBase" id="RU362007"/>
    </source>
</evidence>
<keyword evidence="5" id="KW-0808">Transferase</keyword>
<keyword evidence="3 5" id="KW-0324">Glycolysis</keyword>
<dbReference type="GO" id="GO:0006006">
    <property type="term" value="P:glucose metabolic process"/>
    <property type="evidence" value="ECO:0007669"/>
    <property type="project" value="TreeGrafter"/>
</dbReference>
<protein>
    <recommendedName>
        <fullName evidence="5">Phosphotransferase</fullName>
        <ecNumber evidence="5">2.7.1.-</ecNumber>
    </recommendedName>
</protein>
<sequence length="135" mass="14879">MYLGEIARRMIVHLAQIGCLPSELEKALSKPWSFETKHCGMITADHMPGLRFTRAILGRCFGADVNDLADLHTINQVCCLVRDRSARQGAMISSAPLLKIGSSGLATIAVDGSVYEKMPSFQRIYKETVNRILGK</sequence>
<dbReference type="GO" id="GO:0001678">
    <property type="term" value="P:intracellular glucose homeostasis"/>
    <property type="evidence" value="ECO:0007669"/>
    <property type="project" value="InterPro"/>
</dbReference>
<proteinExistence type="inferred from homology"/>
<dbReference type="GO" id="GO:0005739">
    <property type="term" value="C:mitochondrion"/>
    <property type="evidence" value="ECO:0007669"/>
    <property type="project" value="TreeGrafter"/>
</dbReference>
<keyword evidence="5" id="KW-0547">Nucleotide-binding</keyword>
<feature type="domain" description="Hexokinase C-terminal" evidence="6">
    <location>
        <begin position="1"/>
        <end position="134"/>
    </location>
</feature>
<evidence type="ECO:0000256" key="1">
    <source>
        <dbReference type="ARBA" id="ARBA00004888"/>
    </source>
</evidence>
<dbReference type="GO" id="GO:0004340">
    <property type="term" value="F:glucokinase activity"/>
    <property type="evidence" value="ECO:0007669"/>
    <property type="project" value="TreeGrafter"/>
</dbReference>
<dbReference type="GO" id="GO:0005829">
    <property type="term" value="C:cytosol"/>
    <property type="evidence" value="ECO:0007669"/>
    <property type="project" value="TreeGrafter"/>
</dbReference>
<comment type="catalytic activity">
    <reaction evidence="4">
        <text>a D-hexose + ATP = a D-hexose 6-phosphate + ADP + H(+)</text>
        <dbReference type="Rhea" id="RHEA:22740"/>
        <dbReference type="ChEBI" id="CHEBI:4194"/>
        <dbReference type="ChEBI" id="CHEBI:15378"/>
        <dbReference type="ChEBI" id="CHEBI:30616"/>
        <dbReference type="ChEBI" id="CHEBI:229467"/>
        <dbReference type="ChEBI" id="CHEBI:456216"/>
        <dbReference type="EC" id="2.7.1.1"/>
    </reaction>
    <physiologicalReaction direction="left-to-right" evidence="4">
        <dbReference type="Rhea" id="RHEA:22741"/>
    </physiologicalReaction>
</comment>
<dbReference type="EC" id="2.7.1.-" evidence="5"/>
<dbReference type="InterPro" id="IPR022673">
    <property type="entry name" value="Hexokinase_C"/>
</dbReference>
<dbReference type="InterPro" id="IPR043129">
    <property type="entry name" value="ATPase_NBD"/>
</dbReference>
<dbReference type="PROSITE" id="PS51748">
    <property type="entry name" value="HEXOKINASE_2"/>
    <property type="match status" value="1"/>
</dbReference>
<dbReference type="EMBL" id="GDHC01001320">
    <property type="protein sequence ID" value="JAQ17309.1"/>
    <property type="molecule type" value="Transcribed_RNA"/>
</dbReference>
<comment type="pathway">
    <text evidence="2">Carbohydrate metabolism; hexose metabolism.</text>
</comment>
<reference evidence="7" key="1">
    <citation type="journal article" date="2016" name="Gigascience">
        <title>De novo construction of an expanded transcriptome assembly for the western tarnished plant bug, Lygus hesperus.</title>
        <authorList>
            <person name="Tassone E.E."/>
            <person name="Geib S.M."/>
            <person name="Hall B."/>
            <person name="Fabrick J.A."/>
            <person name="Brent C.S."/>
            <person name="Hull J.J."/>
        </authorList>
    </citation>
    <scope>NUCLEOTIDE SEQUENCE</scope>
</reference>
<evidence type="ECO:0000256" key="3">
    <source>
        <dbReference type="ARBA" id="ARBA00023152"/>
    </source>
</evidence>
<dbReference type="Pfam" id="PF03727">
    <property type="entry name" value="Hexokinase_2"/>
    <property type="match status" value="1"/>
</dbReference>
<keyword evidence="5 7" id="KW-0418">Kinase</keyword>
<gene>
    <name evidence="7" type="primary">At1g47840</name>
    <name evidence="7" type="ORF">g.26211</name>
</gene>
<dbReference type="AlphaFoldDB" id="A0A146MD07"/>
<dbReference type="GO" id="GO:0008865">
    <property type="term" value="F:fructokinase activity"/>
    <property type="evidence" value="ECO:0007669"/>
    <property type="project" value="TreeGrafter"/>
</dbReference>
<dbReference type="GO" id="GO:0006096">
    <property type="term" value="P:glycolytic process"/>
    <property type="evidence" value="ECO:0007669"/>
    <property type="project" value="UniProtKB-KW"/>
</dbReference>
<dbReference type="PANTHER" id="PTHR19443">
    <property type="entry name" value="HEXOKINASE"/>
    <property type="match status" value="1"/>
</dbReference>
<evidence type="ECO:0000256" key="2">
    <source>
        <dbReference type="ARBA" id="ARBA00005028"/>
    </source>
</evidence>
<organism evidence="7">
    <name type="scientific">Lygus hesperus</name>
    <name type="common">Western plant bug</name>
    <dbReference type="NCBI Taxonomy" id="30085"/>
    <lineage>
        <taxon>Eukaryota</taxon>
        <taxon>Metazoa</taxon>
        <taxon>Ecdysozoa</taxon>
        <taxon>Arthropoda</taxon>
        <taxon>Hexapoda</taxon>
        <taxon>Insecta</taxon>
        <taxon>Pterygota</taxon>
        <taxon>Neoptera</taxon>
        <taxon>Paraneoptera</taxon>
        <taxon>Hemiptera</taxon>
        <taxon>Heteroptera</taxon>
        <taxon>Panheteroptera</taxon>
        <taxon>Cimicomorpha</taxon>
        <taxon>Miridae</taxon>
        <taxon>Mirini</taxon>
        <taxon>Lygus</taxon>
    </lineage>
</organism>
<name>A0A146MD07_LYGHE</name>
<dbReference type="GO" id="GO:0005536">
    <property type="term" value="F:D-glucose binding"/>
    <property type="evidence" value="ECO:0007669"/>
    <property type="project" value="InterPro"/>
</dbReference>
<dbReference type="Gene3D" id="3.40.367.20">
    <property type="match status" value="1"/>
</dbReference>
<accession>A0A146MD07</accession>
<evidence type="ECO:0000259" key="6">
    <source>
        <dbReference type="Pfam" id="PF03727"/>
    </source>
</evidence>
<comment type="pathway">
    <text evidence="1">Carbohydrate degradation; glycolysis; D-glyceraldehyde 3-phosphate and glycerone phosphate from D-glucose: step 1/4.</text>
</comment>
<dbReference type="InterPro" id="IPR001312">
    <property type="entry name" value="Hexokinase"/>
</dbReference>
<evidence type="ECO:0000256" key="4">
    <source>
        <dbReference type="ARBA" id="ARBA00044613"/>
    </source>
</evidence>
<comment type="similarity">
    <text evidence="5">Belongs to the hexokinase family.</text>
</comment>
<dbReference type="GO" id="GO:0005524">
    <property type="term" value="F:ATP binding"/>
    <property type="evidence" value="ECO:0007669"/>
    <property type="project" value="UniProtKB-UniRule"/>
</dbReference>
<dbReference type="PANTHER" id="PTHR19443:SF16">
    <property type="entry name" value="HEXOKINASE TYPE 1-RELATED"/>
    <property type="match status" value="1"/>
</dbReference>